<dbReference type="KEGG" id="pwn:QNH46_06395"/>
<protein>
    <submittedName>
        <fullName evidence="2">Uncharacterized protein</fullName>
    </submittedName>
</protein>
<dbReference type="Proteomes" id="UP001177943">
    <property type="component" value="Chromosome"/>
</dbReference>
<evidence type="ECO:0000313" key="3">
    <source>
        <dbReference type="Proteomes" id="UP001177943"/>
    </source>
</evidence>
<feature type="compositionally biased region" description="Basic and acidic residues" evidence="1">
    <location>
        <begin position="31"/>
        <end position="44"/>
    </location>
</feature>
<evidence type="ECO:0000313" key="2">
    <source>
        <dbReference type="EMBL" id="WHX50291.1"/>
    </source>
</evidence>
<dbReference type="AlphaFoldDB" id="A0AA95L2D7"/>
<accession>A0AA95L2D7</accession>
<feature type="compositionally biased region" description="Polar residues" evidence="1">
    <location>
        <begin position="1"/>
        <end position="10"/>
    </location>
</feature>
<feature type="compositionally biased region" description="Acidic residues" evidence="1">
    <location>
        <begin position="45"/>
        <end position="57"/>
    </location>
</feature>
<reference evidence="2" key="1">
    <citation type="submission" date="2023-05" db="EMBL/GenBank/DDBJ databases">
        <title>Comparative genomics of Bacillaceae isolates and their secondary metabolite potential.</title>
        <authorList>
            <person name="Song L."/>
            <person name="Nielsen L.J."/>
            <person name="Mohite O."/>
            <person name="Xu X."/>
            <person name="Weber T."/>
            <person name="Kovacs A.T."/>
        </authorList>
    </citation>
    <scope>NUCLEOTIDE SEQUENCE</scope>
    <source>
        <strain evidence="2">B2_4</strain>
    </source>
</reference>
<proteinExistence type="predicted"/>
<dbReference type="RefSeq" id="WP_283927373.1">
    <property type="nucleotide sequence ID" value="NZ_CP126084.1"/>
</dbReference>
<gene>
    <name evidence="2" type="ORF">QNH46_06395</name>
</gene>
<feature type="region of interest" description="Disordered" evidence="1">
    <location>
        <begin position="1"/>
        <end position="69"/>
    </location>
</feature>
<sequence length="69" mass="7563">MNITQKSGTSPCGRPRIFASNDIGDPQAALDFREVYQDSKHEEDGANDEQEGGEPEVENSSSGEAEFWT</sequence>
<dbReference type="EMBL" id="CP126084">
    <property type="protein sequence ID" value="WHX50291.1"/>
    <property type="molecule type" value="Genomic_DNA"/>
</dbReference>
<evidence type="ECO:0000256" key="1">
    <source>
        <dbReference type="SAM" id="MobiDB-lite"/>
    </source>
</evidence>
<organism evidence="2 3">
    <name type="scientific">Paenibacillus woosongensis</name>
    <dbReference type="NCBI Taxonomy" id="307580"/>
    <lineage>
        <taxon>Bacteria</taxon>
        <taxon>Bacillati</taxon>
        <taxon>Bacillota</taxon>
        <taxon>Bacilli</taxon>
        <taxon>Bacillales</taxon>
        <taxon>Paenibacillaceae</taxon>
        <taxon>Paenibacillus</taxon>
    </lineage>
</organism>
<name>A0AA95L2D7_9BACL</name>